<evidence type="ECO:0000256" key="1">
    <source>
        <dbReference type="SAM" id="SignalP"/>
    </source>
</evidence>
<sequence length="276" mass="29981">MGMRTFGLSKAGFVGCAMPGLGMWLALSLQPAMAADLAASPPPVIQPPAEDVEFRITPFFWGSGLNGEIGTRRNLPSVDVDLEFRDIFRHLDFAAMLAAEYRNGRWGLLADLAYVAVSFDGSRNVTPRSPGYTSATLKSRTLNTTVTGFYRFYSSETFTADILAGARLWSVSSDVDLLVASILPISTGTERTWIDPVVGLRLHVGLGHGFGISAYGDIGAGSSRLTWQLRGSLDYAFNKNWSAHVGYRHLAVDYRRGGFVFDTAFSGPVAGVSYRF</sequence>
<proteinExistence type="predicted"/>
<keyword evidence="3" id="KW-1185">Reference proteome</keyword>
<feature type="signal peptide" evidence="1">
    <location>
        <begin position="1"/>
        <end position="34"/>
    </location>
</feature>
<evidence type="ECO:0008006" key="4">
    <source>
        <dbReference type="Google" id="ProtNLM"/>
    </source>
</evidence>
<gene>
    <name evidence="2" type="ORF">EV666_1016</name>
</gene>
<dbReference type="Proteomes" id="UP000294881">
    <property type="component" value="Unassembled WGS sequence"/>
</dbReference>
<dbReference type="Gene3D" id="2.40.160.20">
    <property type="match status" value="1"/>
</dbReference>
<dbReference type="OrthoDB" id="6555107at2"/>
<evidence type="ECO:0000313" key="2">
    <source>
        <dbReference type="EMBL" id="TCO15759.1"/>
    </source>
</evidence>
<dbReference type="InterPro" id="IPR011250">
    <property type="entry name" value="OMP/PagP_B-barrel"/>
</dbReference>
<dbReference type="EMBL" id="SLWL01000001">
    <property type="protein sequence ID" value="TCO15759.1"/>
    <property type="molecule type" value="Genomic_DNA"/>
</dbReference>
<comment type="caution">
    <text evidence="2">The sequence shown here is derived from an EMBL/GenBank/DDBJ whole genome shotgun (WGS) entry which is preliminary data.</text>
</comment>
<keyword evidence="1" id="KW-0732">Signal</keyword>
<organism evidence="2 3">
    <name type="scientific">Camelimonas lactis</name>
    <dbReference type="NCBI Taxonomy" id="659006"/>
    <lineage>
        <taxon>Bacteria</taxon>
        <taxon>Pseudomonadati</taxon>
        <taxon>Pseudomonadota</taxon>
        <taxon>Alphaproteobacteria</taxon>
        <taxon>Hyphomicrobiales</taxon>
        <taxon>Chelatococcaceae</taxon>
        <taxon>Camelimonas</taxon>
    </lineage>
</organism>
<dbReference type="SUPFAM" id="SSF56925">
    <property type="entry name" value="OMPA-like"/>
    <property type="match status" value="1"/>
</dbReference>
<evidence type="ECO:0000313" key="3">
    <source>
        <dbReference type="Proteomes" id="UP000294881"/>
    </source>
</evidence>
<name>A0A4R2GX46_9HYPH</name>
<dbReference type="AlphaFoldDB" id="A0A4R2GX46"/>
<dbReference type="RefSeq" id="WP_132001066.1">
    <property type="nucleotide sequence ID" value="NZ_JBHUNN010000002.1"/>
</dbReference>
<feature type="chain" id="PRO_5020630666" description="Outer membrane protein beta-barrel domain-containing protein" evidence="1">
    <location>
        <begin position="35"/>
        <end position="276"/>
    </location>
</feature>
<accession>A0A4R2GX46</accession>
<reference evidence="2 3" key="1">
    <citation type="submission" date="2019-03" db="EMBL/GenBank/DDBJ databases">
        <title>Genomic Encyclopedia of Type Strains, Phase IV (KMG-IV): sequencing the most valuable type-strain genomes for metagenomic binning, comparative biology and taxonomic classification.</title>
        <authorList>
            <person name="Goeker M."/>
        </authorList>
    </citation>
    <scope>NUCLEOTIDE SEQUENCE [LARGE SCALE GENOMIC DNA]</scope>
    <source>
        <strain evidence="2 3">DSM 22958</strain>
    </source>
</reference>
<protein>
    <recommendedName>
        <fullName evidence="4">Outer membrane protein beta-barrel domain-containing protein</fullName>
    </recommendedName>
</protein>